<accession>A0A2V5IMS1</accession>
<dbReference type="Proteomes" id="UP000248817">
    <property type="component" value="Unassembled WGS sequence"/>
</dbReference>
<protein>
    <submittedName>
        <fullName evidence="1">Uncharacterized protein</fullName>
    </submittedName>
</protein>
<evidence type="ECO:0000313" key="2">
    <source>
        <dbReference type="Proteomes" id="UP000248817"/>
    </source>
</evidence>
<dbReference type="AlphaFoldDB" id="A0A2V5IMS1"/>
<organism evidence="1 2">
    <name type="scientific">Aspergillus indologenus CBS 114.80</name>
    <dbReference type="NCBI Taxonomy" id="1450541"/>
    <lineage>
        <taxon>Eukaryota</taxon>
        <taxon>Fungi</taxon>
        <taxon>Dikarya</taxon>
        <taxon>Ascomycota</taxon>
        <taxon>Pezizomycotina</taxon>
        <taxon>Eurotiomycetes</taxon>
        <taxon>Eurotiomycetidae</taxon>
        <taxon>Eurotiales</taxon>
        <taxon>Aspergillaceae</taxon>
        <taxon>Aspergillus</taxon>
        <taxon>Aspergillus subgen. Circumdati</taxon>
    </lineage>
</organism>
<reference evidence="1 2" key="1">
    <citation type="submission" date="2018-02" db="EMBL/GenBank/DDBJ databases">
        <title>The genomes of Aspergillus section Nigri reveals drivers in fungal speciation.</title>
        <authorList>
            <consortium name="DOE Joint Genome Institute"/>
            <person name="Vesth T.C."/>
            <person name="Nybo J."/>
            <person name="Theobald S."/>
            <person name="Brandl J."/>
            <person name="Frisvad J.C."/>
            <person name="Nielsen K.F."/>
            <person name="Lyhne E.K."/>
            <person name="Kogle M.E."/>
            <person name="Kuo A."/>
            <person name="Riley R."/>
            <person name="Clum A."/>
            <person name="Nolan M."/>
            <person name="Lipzen A."/>
            <person name="Salamov A."/>
            <person name="Henrissat B."/>
            <person name="Wiebenga A."/>
            <person name="De vries R.P."/>
            <person name="Grigoriev I.V."/>
            <person name="Mortensen U.H."/>
            <person name="Andersen M.R."/>
            <person name="Baker S.E."/>
        </authorList>
    </citation>
    <scope>NUCLEOTIDE SEQUENCE [LARGE SCALE GENOMIC DNA]</scope>
    <source>
        <strain evidence="1 2">CBS 114.80</strain>
    </source>
</reference>
<keyword evidence="2" id="KW-1185">Reference proteome</keyword>
<proteinExistence type="predicted"/>
<gene>
    <name evidence="1" type="ORF">BP00DRAFT_496336</name>
</gene>
<dbReference type="EMBL" id="KZ825525">
    <property type="protein sequence ID" value="PYI29810.1"/>
    <property type="molecule type" value="Genomic_DNA"/>
</dbReference>
<name>A0A2V5IMS1_9EURO</name>
<sequence>MSTLLTSAWLCQYLHQLTQHSGLTDYSTTAQDLYRTFRELVYDRRGYLHLEELARNAFEDSSGYTLHIGHLRLAARQLLDLGGKLAALDASAATQHLPSTSHPLPTSDVLDIIQSSQDVETRRGHLRDQIRRTFDTARWWLHDLEAVITDELEDDKVHPALWQQIADKRFDAEAYGEFEGQLAAWFARRQQNTGRNTGRDAPEPSDEFHLTPLHRRLIRLNLKRRHYLLALQQHSSDVYTRDQFHAFQERGVPFPAPPNAAAVIHGSWTAPPPATTTTTTFPEDPDTFPCPYCLTPLPTSLLDDRSSWRSHLTSDLRHLTCLAAGCESHEAEGFVTVQGWVEHLETGRNIGQEYDSFFGGEAAPSSATTKAAGGRAAAAAAHSKKAGSGEVPHTGVPEECPLCGWRPAHGAADDADTAKAMLVHLELELRFFALLAIPWAADKPYELFAEGAWEEWVEGQGVLEEEEEEVEEEVEGWLELGLLVDVEDGDDGEVLGRLLERVMGVD</sequence>
<evidence type="ECO:0000313" key="1">
    <source>
        <dbReference type="EMBL" id="PYI29810.1"/>
    </source>
</evidence>